<keyword evidence="2" id="KW-0813">Transport</keyword>
<keyword evidence="4 8" id="KW-0812">Transmembrane</keyword>
<accession>G6XMU4</accession>
<gene>
    <name evidence="9" type="ORF">GMO_28120</name>
</gene>
<evidence type="ECO:0000256" key="6">
    <source>
        <dbReference type="ARBA" id="ARBA00022989"/>
    </source>
</evidence>
<feature type="transmembrane region" description="Helical" evidence="8">
    <location>
        <begin position="216"/>
        <end position="234"/>
    </location>
</feature>
<feature type="transmembrane region" description="Helical" evidence="8">
    <location>
        <begin position="281"/>
        <end position="300"/>
    </location>
</feature>
<dbReference type="InterPro" id="IPR000109">
    <property type="entry name" value="POT_fam"/>
</dbReference>
<dbReference type="GO" id="GO:0015833">
    <property type="term" value="P:peptide transport"/>
    <property type="evidence" value="ECO:0007669"/>
    <property type="project" value="UniProtKB-KW"/>
</dbReference>
<feature type="transmembrane region" description="Helical" evidence="8">
    <location>
        <begin position="88"/>
        <end position="118"/>
    </location>
</feature>
<evidence type="ECO:0000313" key="10">
    <source>
        <dbReference type="Proteomes" id="UP000004949"/>
    </source>
</evidence>
<dbReference type="InterPro" id="IPR036259">
    <property type="entry name" value="MFS_trans_sf"/>
</dbReference>
<dbReference type="NCBIfam" id="TIGR00924">
    <property type="entry name" value="yjdL_sub1_fam"/>
    <property type="match status" value="1"/>
</dbReference>
<dbReference type="InterPro" id="IPR050171">
    <property type="entry name" value="MFS_Transporters"/>
</dbReference>
<evidence type="ECO:0000256" key="1">
    <source>
        <dbReference type="ARBA" id="ARBA00004651"/>
    </source>
</evidence>
<protein>
    <submittedName>
        <fullName evidence="9">Di-/tripeptide transporter</fullName>
    </submittedName>
</protein>
<comment type="subcellular location">
    <subcellularLocation>
        <location evidence="1">Cell membrane</location>
        <topology evidence="1">Multi-pass membrane protein</topology>
    </subcellularLocation>
</comment>
<evidence type="ECO:0000256" key="8">
    <source>
        <dbReference type="SAM" id="Phobius"/>
    </source>
</evidence>
<dbReference type="STRING" id="1088869.GMO_28120"/>
<keyword evidence="3" id="KW-1003">Cell membrane</keyword>
<dbReference type="SUPFAM" id="SSF103473">
    <property type="entry name" value="MFS general substrate transporter"/>
    <property type="match status" value="1"/>
</dbReference>
<dbReference type="CDD" id="cd17346">
    <property type="entry name" value="MFS_DtpA_like"/>
    <property type="match status" value="1"/>
</dbReference>
<keyword evidence="7 8" id="KW-0472">Membrane</keyword>
<feature type="transmembrane region" description="Helical" evidence="8">
    <location>
        <begin position="417"/>
        <end position="439"/>
    </location>
</feature>
<feature type="transmembrane region" description="Helical" evidence="8">
    <location>
        <begin position="320"/>
        <end position="341"/>
    </location>
</feature>
<evidence type="ECO:0000256" key="5">
    <source>
        <dbReference type="ARBA" id="ARBA00022856"/>
    </source>
</evidence>
<dbReference type="GO" id="GO:1904680">
    <property type="term" value="F:peptide transmembrane transporter activity"/>
    <property type="evidence" value="ECO:0007669"/>
    <property type="project" value="InterPro"/>
</dbReference>
<evidence type="ECO:0000256" key="3">
    <source>
        <dbReference type="ARBA" id="ARBA00022475"/>
    </source>
</evidence>
<feature type="transmembrane region" description="Helical" evidence="8">
    <location>
        <begin position="53"/>
        <end position="76"/>
    </location>
</feature>
<name>G6XMU4_9PROT</name>
<keyword evidence="6 8" id="KW-1133">Transmembrane helix</keyword>
<feature type="transmembrane region" description="Helical" evidence="8">
    <location>
        <begin position="240"/>
        <end position="260"/>
    </location>
</feature>
<dbReference type="eggNOG" id="COG3104">
    <property type="taxonomic scope" value="Bacteria"/>
</dbReference>
<dbReference type="RefSeq" id="WP_008852953.1">
    <property type="nucleotide sequence ID" value="NZ_AGQV01000016.1"/>
</dbReference>
<organism evidence="9 10">
    <name type="scientific">Gluconobacter morbifer G707</name>
    <dbReference type="NCBI Taxonomy" id="1088869"/>
    <lineage>
        <taxon>Bacteria</taxon>
        <taxon>Pseudomonadati</taxon>
        <taxon>Pseudomonadota</taxon>
        <taxon>Alphaproteobacteria</taxon>
        <taxon>Acetobacterales</taxon>
        <taxon>Acetobacteraceae</taxon>
        <taxon>Gluconobacter</taxon>
    </lineage>
</organism>
<dbReference type="InterPro" id="IPR005279">
    <property type="entry name" value="Dipep/tripep_permease"/>
</dbReference>
<feature type="transmembrane region" description="Helical" evidence="8">
    <location>
        <begin position="353"/>
        <end position="373"/>
    </location>
</feature>
<dbReference type="EMBL" id="AGQV01000016">
    <property type="protein sequence ID" value="EHH66920.1"/>
    <property type="molecule type" value="Genomic_DNA"/>
</dbReference>
<reference evidence="9 10" key="1">
    <citation type="submission" date="2011-10" db="EMBL/GenBank/DDBJ databases">
        <title>Genome sequence of Gluconobacter morbifer G707, isolated from Drosophila gut.</title>
        <authorList>
            <person name="Lee W.-J."/>
            <person name="Kim E.-K."/>
        </authorList>
    </citation>
    <scope>NUCLEOTIDE SEQUENCE [LARGE SCALE GENOMIC DNA]</scope>
    <source>
        <strain evidence="9 10">G707</strain>
    </source>
</reference>
<dbReference type="PANTHER" id="PTHR23517:SF15">
    <property type="entry name" value="PROTON-DEPENDENT OLIGOPEPTIDE FAMILY TRANSPORT PROTEIN"/>
    <property type="match status" value="1"/>
</dbReference>
<dbReference type="Gene3D" id="1.20.1250.20">
    <property type="entry name" value="MFS general substrate transporter like domains"/>
    <property type="match status" value="1"/>
</dbReference>
<sequence>MTTTPSSASSPAQTRRRAFTVVLAIELWERFGYYGMQAVLTIFMVEQLRMTDVAANLLLGAFGALTYITPVLGGIVGDRILGARRTMVMGAVFLAFGYVLLATALGSPTLLLTAMALISTGNGLFKPNAGNLVRRIYAGDDTALDAAFTLYYMSVNVGSTVSMLLTPWLQVHYGAPVAFATCAAGLIIGLGYYLWRSRWLNGTSTARENDPVPLRRFGYVGAALALMTAFSAWVMGSDVLARLCIVSAFLALGIAWGVLYRRSPAQERPGLRLTYLLSLQGTIYMVFYQQMVTSLTLFALRGVSGDFKLGNVAILHLSAGQFQALNSVWIMAFSPVLAFLYTRMARQGRDLSLARKMLLGYGLVALAFGVWWTAAAHAHPLVSPWVMVLGYALLSLAELLTGGLGLAIVARYAPARLGGFMMGGLYLLWGGAMYVGSVIANQAALPTGTSGGAALYAPLFRSLCLAAVGTVVVLAVLEPLTRRWDNEHTTVMKKFSCS</sequence>
<dbReference type="GO" id="GO:0005886">
    <property type="term" value="C:plasma membrane"/>
    <property type="evidence" value="ECO:0007669"/>
    <property type="project" value="UniProtKB-SubCell"/>
</dbReference>
<evidence type="ECO:0000256" key="7">
    <source>
        <dbReference type="ARBA" id="ARBA00023136"/>
    </source>
</evidence>
<dbReference type="PATRIC" id="fig|1088869.3.peg.2805"/>
<keyword evidence="5" id="KW-0653">Protein transport</keyword>
<comment type="caution">
    <text evidence="9">The sequence shown here is derived from an EMBL/GenBank/DDBJ whole genome shotgun (WGS) entry which is preliminary data.</text>
</comment>
<dbReference type="Proteomes" id="UP000004949">
    <property type="component" value="Unassembled WGS sequence"/>
</dbReference>
<evidence type="ECO:0000256" key="4">
    <source>
        <dbReference type="ARBA" id="ARBA00022692"/>
    </source>
</evidence>
<keyword evidence="5" id="KW-0571">Peptide transport</keyword>
<keyword evidence="10" id="KW-1185">Reference proteome</keyword>
<feature type="transmembrane region" description="Helical" evidence="8">
    <location>
        <begin position="459"/>
        <end position="477"/>
    </location>
</feature>
<evidence type="ECO:0000256" key="2">
    <source>
        <dbReference type="ARBA" id="ARBA00022448"/>
    </source>
</evidence>
<feature type="transmembrane region" description="Helical" evidence="8">
    <location>
        <begin position="385"/>
        <end position="410"/>
    </location>
</feature>
<dbReference type="Pfam" id="PF00854">
    <property type="entry name" value="PTR2"/>
    <property type="match status" value="1"/>
</dbReference>
<feature type="transmembrane region" description="Helical" evidence="8">
    <location>
        <begin position="173"/>
        <end position="195"/>
    </location>
</feature>
<dbReference type="PANTHER" id="PTHR23517">
    <property type="entry name" value="RESISTANCE PROTEIN MDTM, PUTATIVE-RELATED-RELATED"/>
    <property type="match status" value="1"/>
</dbReference>
<proteinExistence type="predicted"/>
<evidence type="ECO:0000313" key="9">
    <source>
        <dbReference type="EMBL" id="EHH66920.1"/>
    </source>
</evidence>
<dbReference type="AlphaFoldDB" id="G6XMU4"/>
<dbReference type="OrthoDB" id="9772725at2"/>